<evidence type="ECO:0000256" key="5">
    <source>
        <dbReference type="ARBA" id="ARBA00023004"/>
    </source>
</evidence>
<evidence type="ECO:0000256" key="1">
    <source>
        <dbReference type="ARBA" id="ARBA00006105"/>
    </source>
</evidence>
<comment type="similarity">
    <text evidence="1">Belongs to the flavoprotein pyridine nucleotide cytochrome reductase family.</text>
</comment>
<dbReference type="PRINTS" id="PR00406">
    <property type="entry name" value="CYTB5RDTASE"/>
</dbReference>
<dbReference type="InterPro" id="IPR008333">
    <property type="entry name" value="Cbr1-like_FAD-bd_dom"/>
</dbReference>
<dbReference type="PROSITE" id="PS50255">
    <property type="entry name" value="CYTOCHROME_B5_2"/>
    <property type="match status" value="1"/>
</dbReference>
<dbReference type="CDD" id="cd06183">
    <property type="entry name" value="cyt_b5_reduct_like"/>
    <property type="match status" value="1"/>
</dbReference>
<dbReference type="Pfam" id="PF00175">
    <property type="entry name" value="NAD_binding_1"/>
    <property type="match status" value="1"/>
</dbReference>
<dbReference type="InterPro" id="IPR018506">
    <property type="entry name" value="Cyt_B5_heme-BS"/>
</dbReference>
<sequence>MSLKVPEVKLIAKTEYGRNKVELKPGKGLMDWVRLASTKRLASATLPFVDHEELVKHDKTTDCWILLYNNVYDVTSYLEYHPGGVDELMRGAGTDASELFNEYHMWVNYNSMLKSCLVGPFTGNRTKLPKVKEAPMNGLKQGIKHTPEDTLKDMGISVLVEDAQISFTFSKYHLSPENICICAQENNSLRVLTRPYDMPSTSFTFDNLNFLGKHEFEVNFSNNNLQITFDSPKVLIGCDKIPSKIARDPAPSFYKYRIEKIDKINHDCFLYRLVSPDGIYCPIPLGHHVIARLTKKGNVLTRPYTPISAKCLANIGKSRLEFLIKIYQDGIFTPELVKLQEGDLLELSEPNNRVNIEKLSDEPNVVMLAAGSGITPMVRILQRRHAQKRQSTLFFFNHKRIDLIDEALFNLSFDDTLLVVKNVFSDEQDISGDELRGRVRKELLEENLSTFKDTQFFVCGPEGFNIAAVKSLEECGVDRKHIHIFC</sequence>
<dbReference type="InterPro" id="IPR001433">
    <property type="entry name" value="OxRdtase_FAD/NAD-bd"/>
</dbReference>
<organism evidence="9 10">
    <name type="scientific">Acrobeloides nanus</name>
    <dbReference type="NCBI Taxonomy" id="290746"/>
    <lineage>
        <taxon>Eukaryota</taxon>
        <taxon>Metazoa</taxon>
        <taxon>Ecdysozoa</taxon>
        <taxon>Nematoda</taxon>
        <taxon>Chromadorea</taxon>
        <taxon>Rhabditida</taxon>
        <taxon>Tylenchina</taxon>
        <taxon>Cephalobomorpha</taxon>
        <taxon>Cephaloboidea</taxon>
        <taxon>Cephalobidae</taxon>
        <taxon>Acrobeloides</taxon>
    </lineage>
</organism>
<evidence type="ECO:0000256" key="6">
    <source>
        <dbReference type="RuleBase" id="RU362121"/>
    </source>
</evidence>
<dbReference type="PROSITE" id="PS51384">
    <property type="entry name" value="FAD_FR"/>
    <property type="match status" value="1"/>
</dbReference>
<keyword evidence="3 6" id="KW-0479">Metal-binding</keyword>
<dbReference type="InterPro" id="IPR001199">
    <property type="entry name" value="Cyt_B5-like_heme/steroid-bd"/>
</dbReference>
<evidence type="ECO:0000256" key="4">
    <source>
        <dbReference type="ARBA" id="ARBA00023002"/>
    </source>
</evidence>
<feature type="domain" description="Cytochrome b5 heme-binding" evidence="7">
    <location>
        <begin position="46"/>
        <end position="122"/>
    </location>
</feature>
<evidence type="ECO:0000313" key="10">
    <source>
        <dbReference type="WBParaSite" id="ACRNAN_Path_1159.g4473.t1"/>
    </source>
</evidence>
<dbReference type="WBParaSite" id="ACRNAN_Path_1159.g4473.t1">
    <property type="protein sequence ID" value="ACRNAN_Path_1159.g4473.t1"/>
    <property type="gene ID" value="ACRNAN_Path_1159.g4473"/>
</dbReference>
<protein>
    <submittedName>
        <fullName evidence="10">Cytochrome-b5 reductase</fullName>
    </submittedName>
</protein>
<dbReference type="PANTHER" id="PTHR46237">
    <property type="entry name" value="CYTOCHROME B5 REDUCTASE 4 FAMILY MEMBER"/>
    <property type="match status" value="1"/>
</dbReference>
<dbReference type="GO" id="GO:0006801">
    <property type="term" value="P:superoxide metabolic process"/>
    <property type="evidence" value="ECO:0007669"/>
    <property type="project" value="TreeGrafter"/>
</dbReference>
<dbReference type="GO" id="GO:0004128">
    <property type="term" value="F:cytochrome-b5 reductase activity, acting on NAD(P)H"/>
    <property type="evidence" value="ECO:0007669"/>
    <property type="project" value="TreeGrafter"/>
</dbReference>
<dbReference type="SUPFAM" id="SSF63380">
    <property type="entry name" value="Riboflavin synthase domain-like"/>
    <property type="match status" value="1"/>
</dbReference>
<dbReference type="GO" id="GO:0020037">
    <property type="term" value="F:heme binding"/>
    <property type="evidence" value="ECO:0007669"/>
    <property type="project" value="UniProtKB-UniRule"/>
</dbReference>
<dbReference type="Pfam" id="PF00970">
    <property type="entry name" value="FAD_binding_6"/>
    <property type="match status" value="1"/>
</dbReference>
<dbReference type="GO" id="GO:0005783">
    <property type="term" value="C:endoplasmic reticulum"/>
    <property type="evidence" value="ECO:0007669"/>
    <property type="project" value="TreeGrafter"/>
</dbReference>
<dbReference type="Pfam" id="PF00173">
    <property type="entry name" value="Cyt-b5"/>
    <property type="match status" value="1"/>
</dbReference>
<dbReference type="PRINTS" id="PR00363">
    <property type="entry name" value="CYTOCHROMEB5"/>
</dbReference>
<keyword evidence="4" id="KW-0560">Oxidoreductase</keyword>
<evidence type="ECO:0000259" key="8">
    <source>
        <dbReference type="PROSITE" id="PS51384"/>
    </source>
</evidence>
<comment type="similarity">
    <text evidence="6">Belongs to the cytochrome b5 family.</text>
</comment>
<feature type="domain" description="FAD-binding FR-type" evidence="8">
    <location>
        <begin position="251"/>
        <end position="357"/>
    </location>
</feature>
<dbReference type="PROSITE" id="PS00191">
    <property type="entry name" value="CYTOCHROME_B5_1"/>
    <property type="match status" value="1"/>
</dbReference>
<dbReference type="InterPro" id="IPR051872">
    <property type="entry name" value="Cytochrome_b5/Flavoprotein_Rdt"/>
</dbReference>
<dbReference type="Proteomes" id="UP000887540">
    <property type="component" value="Unplaced"/>
</dbReference>
<dbReference type="SUPFAM" id="SSF55856">
    <property type="entry name" value="Cytochrome b5-like heme/steroid binding domain"/>
    <property type="match status" value="1"/>
</dbReference>
<dbReference type="Gene3D" id="3.40.50.80">
    <property type="entry name" value="Nucleotide-binding domain of ferredoxin-NADP reductase (FNR) module"/>
    <property type="match status" value="1"/>
</dbReference>
<dbReference type="PANTHER" id="PTHR46237:SF1">
    <property type="entry name" value="CYTOCHROME B5 REDUCTASE 4"/>
    <property type="match status" value="1"/>
</dbReference>
<dbReference type="FunFam" id="3.10.120.10:FF:000001">
    <property type="entry name" value="Cytochrome b5 reductase 4"/>
    <property type="match status" value="1"/>
</dbReference>
<dbReference type="InterPro" id="IPR017927">
    <property type="entry name" value="FAD-bd_FR_type"/>
</dbReference>
<evidence type="ECO:0000259" key="7">
    <source>
        <dbReference type="PROSITE" id="PS50255"/>
    </source>
</evidence>
<dbReference type="SUPFAM" id="SSF52343">
    <property type="entry name" value="Ferredoxin reductase-like, C-terminal NADP-linked domain"/>
    <property type="match status" value="1"/>
</dbReference>
<dbReference type="Gene3D" id="2.40.30.10">
    <property type="entry name" value="Translation factors"/>
    <property type="match status" value="1"/>
</dbReference>
<name>A0A914BWG1_9BILA</name>
<dbReference type="GO" id="GO:0046872">
    <property type="term" value="F:metal ion binding"/>
    <property type="evidence" value="ECO:0007669"/>
    <property type="project" value="UniProtKB-UniRule"/>
</dbReference>
<evidence type="ECO:0000313" key="9">
    <source>
        <dbReference type="Proteomes" id="UP000887540"/>
    </source>
</evidence>
<reference evidence="10" key="1">
    <citation type="submission" date="2022-11" db="UniProtKB">
        <authorList>
            <consortium name="WormBaseParasite"/>
        </authorList>
    </citation>
    <scope>IDENTIFICATION</scope>
</reference>
<keyword evidence="5 6" id="KW-0408">Iron</keyword>
<dbReference type="SMART" id="SM01117">
    <property type="entry name" value="Cyt-b5"/>
    <property type="match status" value="1"/>
</dbReference>
<evidence type="ECO:0000256" key="2">
    <source>
        <dbReference type="ARBA" id="ARBA00022617"/>
    </source>
</evidence>
<evidence type="ECO:0000256" key="3">
    <source>
        <dbReference type="ARBA" id="ARBA00022723"/>
    </source>
</evidence>
<dbReference type="Gene3D" id="3.10.120.10">
    <property type="entry name" value="Cytochrome b5-like heme/steroid binding domain"/>
    <property type="match status" value="1"/>
</dbReference>
<keyword evidence="9" id="KW-1185">Reference proteome</keyword>
<dbReference type="InterPro" id="IPR017938">
    <property type="entry name" value="Riboflavin_synthase-like_b-brl"/>
</dbReference>
<keyword evidence="2 6" id="KW-0349">Heme</keyword>
<dbReference type="AlphaFoldDB" id="A0A914BWG1"/>
<accession>A0A914BWG1</accession>
<dbReference type="InterPro" id="IPR036400">
    <property type="entry name" value="Cyt_B5-like_heme/steroid_sf"/>
</dbReference>
<proteinExistence type="inferred from homology"/>
<dbReference type="InterPro" id="IPR039261">
    <property type="entry name" value="FNR_nucleotide-bd"/>
</dbReference>